<accession>A0AAW1C7K6</accession>
<name>A0AAW1C7K6_CROAD</name>
<dbReference type="PANTHER" id="PTHR35842:SF1">
    <property type="entry name" value="SI:CH211-67E16.11"/>
    <property type="match status" value="1"/>
</dbReference>
<evidence type="ECO:0000313" key="3">
    <source>
        <dbReference type="Proteomes" id="UP001474421"/>
    </source>
</evidence>
<feature type="compositionally biased region" description="Basic residues" evidence="1">
    <location>
        <begin position="62"/>
        <end position="78"/>
    </location>
</feature>
<dbReference type="AlphaFoldDB" id="A0AAW1C7K6"/>
<sequence length="634" mass="70447">MHYFHGSNEERAYQQANQGSWCRAPAPASKKPPVRSKRRPEETVADSSSRSGQPKNHQLREPRHRRARLPLLLRRGRAGTRSPAGQAQSARLRQGSSSPMAPLLLTLAAAALAWPCPAAPSESRFSEARVARWAAAALRHVAATQCPERGGLLPRPQCQRLVRLSQGPGPAVYISQPARPGQKVRALLPDGWGDKPSAPLVSSRNQSGGPQRGALAPAGQDAVLVLDPSPGTNFGHPLLLFYIDFNVSPRRCRSRNHLYLGSYECLTPVQRNHCENQLKHRPGRGKGRSQRSTGHIRHEEPPIGFCEIHFLPLIVVAQDLKHLQKLHCIDLHGYSPCPQPLPLVSSSSAAAYCELNKNTRRCHRQQAPMYKLCRMYQTCDHAILIAGGWQEQVTYPHHAQNLLLFYQMLQRNGFRQEHIKAFFANEGQASVEMGNVQPATEKLVIRSHLALICRSLHCADTLVLYLNSPASSDGTMFLWDANHNGIADPKERYAISELLTDLESCNARRVLLFLDQSYPGPLVKKLQASQRHPNVVLVHSTTALRSGSAFAEFWAGLQPDQCLLQHTLPVGSWSAVFASGTPVQLLNVTLAGAPCHSVPPLGEEERQRRYQGCQNLPTMLWYQSRHQQELQQDD</sequence>
<evidence type="ECO:0000256" key="1">
    <source>
        <dbReference type="SAM" id="MobiDB-lite"/>
    </source>
</evidence>
<feature type="compositionally biased region" description="Polar residues" evidence="1">
    <location>
        <begin position="200"/>
        <end position="209"/>
    </location>
</feature>
<dbReference type="Proteomes" id="UP001474421">
    <property type="component" value="Unassembled WGS sequence"/>
</dbReference>
<feature type="compositionally biased region" description="Polar residues" evidence="1">
    <location>
        <begin position="83"/>
        <end position="96"/>
    </location>
</feature>
<feature type="region of interest" description="Disordered" evidence="1">
    <location>
        <begin position="1"/>
        <end position="96"/>
    </location>
</feature>
<dbReference type="PANTHER" id="PTHR35842">
    <property type="entry name" value="SI:CH211-67E16.11"/>
    <property type="match status" value="1"/>
</dbReference>
<gene>
    <name evidence="2" type="ORF">NXF25_001614</name>
</gene>
<evidence type="ECO:0000313" key="2">
    <source>
        <dbReference type="EMBL" id="KAK9410439.1"/>
    </source>
</evidence>
<feature type="region of interest" description="Disordered" evidence="1">
    <location>
        <begin position="195"/>
        <end position="216"/>
    </location>
</feature>
<proteinExistence type="predicted"/>
<feature type="compositionally biased region" description="Polar residues" evidence="1">
    <location>
        <begin position="45"/>
        <end position="56"/>
    </location>
</feature>
<organism evidence="2 3">
    <name type="scientific">Crotalus adamanteus</name>
    <name type="common">Eastern diamondback rattlesnake</name>
    <dbReference type="NCBI Taxonomy" id="8729"/>
    <lineage>
        <taxon>Eukaryota</taxon>
        <taxon>Metazoa</taxon>
        <taxon>Chordata</taxon>
        <taxon>Craniata</taxon>
        <taxon>Vertebrata</taxon>
        <taxon>Euteleostomi</taxon>
        <taxon>Lepidosauria</taxon>
        <taxon>Squamata</taxon>
        <taxon>Bifurcata</taxon>
        <taxon>Unidentata</taxon>
        <taxon>Episquamata</taxon>
        <taxon>Toxicofera</taxon>
        <taxon>Serpentes</taxon>
        <taxon>Colubroidea</taxon>
        <taxon>Viperidae</taxon>
        <taxon>Crotalinae</taxon>
        <taxon>Crotalus</taxon>
    </lineage>
</organism>
<reference evidence="2 3" key="1">
    <citation type="journal article" date="2024" name="Proc. Natl. Acad. Sci. U.S.A.">
        <title>The genetic regulatory architecture and epigenomic basis for age-related changes in rattlesnake venom.</title>
        <authorList>
            <person name="Hogan M.P."/>
            <person name="Holding M.L."/>
            <person name="Nystrom G.S."/>
            <person name="Colston T.J."/>
            <person name="Bartlett D.A."/>
            <person name="Mason A.J."/>
            <person name="Ellsworth S.A."/>
            <person name="Rautsaw R.M."/>
            <person name="Lawrence K.C."/>
            <person name="Strickland J.L."/>
            <person name="He B."/>
            <person name="Fraser P."/>
            <person name="Margres M.J."/>
            <person name="Gilbert D.M."/>
            <person name="Gibbs H.L."/>
            <person name="Parkinson C.L."/>
            <person name="Rokyta D.R."/>
        </authorList>
    </citation>
    <scope>NUCLEOTIDE SEQUENCE [LARGE SCALE GENOMIC DNA]</scope>
    <source>
        <strain evidence="2">DRR0105</strain>
    </source>
</reference>
<comment type="caution">
    <text evidence="2">The sequence shown here is derived from an EMBL/GenBank/DDBJ whole genome shotgun (WGS) entry which is preliminary data.</text>
</comment>
<keyword evidence="3" id="KW-1185">Reference proteome</keyword>
<dbReference type="EMBL" id="JAOTOJ010000001">
    <property type="protein sequence ID" value="KAK9410439.1"/>
    <property type="molecule type" value="Genomic_DNA"/>
</dbReference>
<protein>
    <submittedName>
        <fullName evidence="2">Uncharacterized protein</fullName>
    </submittedName>
</protein>